<evidence type="ECO:0000259" key="1">
    <source>
        <dbReference type="PROSITE" id="PS50011"/>
    </source>
</evidence>
<comment type="caution">
    <text evidence="2">The sequence shown here is derived from an EMBL/GenBank/DDBJ whole genome shotgun (WGS) entry which is preliminary data.</text>
</comment>
<dbReference type="Pfam" id="PF17667">
    <property type="entry name" value="Pkinase_fungal"/>
    <property type="match status" value="1"/>
</dbReference>
<dbReference type="SUPFAM" id="SSF56112">
    <property type="entry name" value="Protein kinase-like (PK-like)"/>
    <property type="match status" value="1"/>
</dbReference>
<dbReference type="InterPro" id="IPR011009">
    <property type="entry name" value="Kinase-like_dom_sf"/>
</dbReference>
<dbReference type="Proteomes" id="UP001145021">
    <property type="component" value="Unassembled WGS sequence"/>
</dbReference>
<accession>A0A9W7XEX4</accession>
<feature type="domain" description="Protein kinase" evidence="1">
    <location>
        <begin position="1"/>
        <end position="230"/>
    </location>
</feature>
<reference evidence="2" key="1">
    <citation type="submission" date="2022-07" db="EMBL/GenBank/DDBJ databases">
        <title>Phylogenomic reconstructions and comparative analyses of Kickxellomycotina fungi.</title>
        <authorList>
            <person name="Reynolds N.K."/>
            <person name="Stajich J.E."/>
            <person name="Barry K."/>
            <person name="Grigoriev I.V."/>
            <person name="Crous P."/>
            <person name="Smith M.E."/>
        </authorList>
    </citation>
    <scope>NUCLEOTIDE SEQUENCE</scope>
    <source>
        <strain evidence="2">NBRC 105413</strain>
    </source>
</reference>
<evidence type="ECO:0000313" key="3">
    <source>
        <dbReference type="Proteomes" id="UP001145021"/>
    </source>
</evidence>
<dbReference type="AlphaFoldDB" id="A0A9W7XEX4"/>
<dbReference type="InterPro" id="IPR050235">
    <property type="entry name" value="CK1_Ser-Thr_kinase"/>
</dbReference>
<proteinExistence type="predicted"/>
<sequence length="230" mass="25777">MDREISLYGRVAYIATGEFDGEAAVLKLSWTSVDRLPENAAYEILLRDGVEGISAIFKRGLLIEDFGGFRLEYTIMEFCGEPFSKTILAIQDKRDDDTFTKAVKSIVNQTTACLVNAFASGIVHRDISDGNIAVQYDYYDDEAYARIIDWGYAKDSIFKSKESVEVGEKWCYDSAKVGKNEEEHDPFTGTPRYMSISTLFGASFRNVMADIESIFMLYSTHCGRSISSVA</sequence>
<protein>
    <recommendedName>
        <fullName evidence="1">Protein kinase domain-containing protein</fullName>
    </recommendedName>
</protein>
<dbReference type="EMBL" id="JANBOH010000598">
    <property type="protein sequence ID" value="KAJ1641841.1"/>
    <property type="molecule type" value="Genomic_DNA"/>
</dbReference>
<dbReference type="PROSITE" id="PS50011">
    <property type="entry name" value="PROTEIN_KINASE_DOM"/>
    <property type="match status" value="1"/>
</dbReference>
<name>A0A9W7XEX4_9FUNG</name>
<dbReference type="GO" id="GO:0004672">
    <property type="term" value="F:protein kinase activity"/>
    <property type="evidence" value="ECO:0007669"/>
    <property type="project" value="InterPro"/>
</dbReference>
<dbReference type="GO" id="GO:0005524">
    <property type="term" value="F:ATP binding"/>
    <property type="evidence" value="ECO:0007669"/>
    <property type="project" value="InterPro"/>
</dbReference>
<dbReference type="PANTHER" id="PTHR11909">
    <property type="entry name" value="CASEIN KINASE-RELATED"/>
    <property type="match status" value="1"/>
</dbReference>
<dbReference type="InterPro" id="IPR040976">
    <property type="entry name" value="Pkinase_fungal"/>
</dbReference>
<evidence type="ECO:0000313" key="2">
    <source>
        <dbReference type="EMBL" id="KAJ1641841.1"/>
    </source>
</evidence>
<dbReference type="InterPro" id="IPR000719">
    <property type="entry name" value="Prot_kinase_dom"/>
</dbReference>
<keyword evidence="3" id="KW-1185">Reference proteome</keyword>
<dbReference type="Gene3D" id="1.10.510.10">
    <property type="entry name" value="Transferase(Phosphotransferase) domain 1"/>
    <property type="match status" value="1"/>
</dbReference>
<gene>
    <name evidence="2" type="ORF">LPJ64_006246</name>
</gene>
<organism evidence="2 3">
    <name type="scientific">Coemansia asiatica</name>
    <dbReference type="NCBI Taxonomy" id="1052880"/>
    <lineage>
        <taxon>Eukaryota</taxon>
        <taxon>Fungi</taxon>
        <taxon>Fungi incertae sedis</taxon>
        <taxon>Zoopagomycota</taxon>
        <taxon>Kickxellomycotina</taxon>
        <taxon>Kickxellomycetes</taxon>
        <taxon>Kickxellales</taxon>
        <taxon>Kickxellaceae</taxon>
        <taxon>Coemansia</taxon>
    </lineage>
</organism>